<dbReference type="WBParaSite" id="HNAJ_0000678501-mRNA-1">
    <property type="protein sequence ID" value="HNAJ_0000678501-mRNA-1"/>
    <property type="gene ID" value="HNAJ_0000678501"/>
</dbReference>
<dbReference type="AlphaFoldDB" id="A0A0R3TI94"/>
<evidence type="ECO:0000313" key="2">
    <source>
        <dbReference type="Proteomes" id="UP000278807"/>
    </source>
</evidence>
<reference evidence="1 2" key="2">
    <citation type="submission" date="2018-11" db="EMBL/GenBank/DDBJ databases">
        <authorList>
            <consortium name="Pathogen Informatics"/>
        </authorList>
    </citation>
    <scope>NUCLEOTIDE SEQUENCE [LARGE SCALE GENOMIC DNA]</scope>
</reference>
<dbReference type="EMBL" id="UZAE01008383">
    <property type="protein sequence ID" value="VDO02642.1"/>
    <property type="molecule type" value="Genomic_DNA"/>
</dbReference>
<keyword evidence="2" id="KW-1185">Reference proteome</keyword>
<gene>
    <name evidence="1" type="ORF">HNAJ_LOCUS6782</name>
</gene>
<evidence type="ECO:0000313" key="3">
    <source>
        <dbReference type="WBParaSite" id="HNAJ_0000678501-mRNA-1"/>
    </source>
</evidence>
<accession>A0A0R3TI94</accession>
<sequence length="69" mass="7865">MHPQPAILAHKVTMGTAITADDLKSYILYYLIFKNICCCFQQQTDTTTTTAQAEPPPNELLKMYGPRMW</sequence>
<proteinExistence type="predicted"/>
<name>A0A0R3TI94_RODNA</name>
<protein>
    <submittedName>
        <fullName evidence="1 3">Uncharacterized protein</fullName>
    </submittedName>
</protein>
<evidence type="ECO:0000313" key="1">
    <source>
        <dbReference type="EMBL" id="VDO02642.1"/>
    </source>
</evidence>
<reference evidence="3" key="1">
    <citation type="submission" date="2017-02" db="UniProtKB">
        <authorList>
            <consortium name="WormBaseParasite"/>
        </authorList>
    </citation>
    <scope>IDENTIFICATION</scope>
</reference>
<organism evidence="3">
    <name type="scientific">Rodentolepis nana</name>
    <name type="common">Dwarf tapeworm</name>
    <name type="synonym">Hymenolepis nana</name>
    <dbReference type="NCBI Taxonomy" id="102285"/>
    <lineage>
        <taxon>Eukaryota</taxon>
        <taxon>Metazoa</taxon>
        <taxon>Spiralia</taxon>
        <taxon>Lophotrochozoa</taxon>
        <taxon>Platyhelminthes</taxon>
        <taxon>Cestoda</taxon>
        <taxon>Eucestoda</taxon>
        <taxon>Cyclophyllidea</taxon>
        <taxon>Hymenolepididae</taxon>
        <taxon>Rodentolepis</taxon>
    </lineage>
</organism>
<dbReference type="Proteomes" id="UP000278807">
    <property type="component" value="Unassembled WGS sequence"/>
</dbReference>